<reference evidence="22 23" key="1">
    <citation type="submission" date="2019-04" db="EMBL/GenBank/DDBJ databases">
        <authorList>
            <person name="Van Vliet M D."/>
        </authorList>
    </citation>
    <scope>NUCLEOTIDE SEQUENCE [LARGE SCALE GENOMIC DNA]</scope>
    <source>
        <strain evidence="22 23">F1</strain>
    </source>
</reference>
<dbReference type="AlphaFoldDB" id="A0A6C2TV77"/>
<dbReference type="GO" id="GO:0071555">
    <property type="term" value="P:cell wall organization"/>
    <property type="evidence" value="ECO:0007669"/>
    <property type="project" value="UniProtKB-KW"/>
</dbReference>
<dbReference type="Proteomes" id="UP000366872">
    <property type="component" value="Unassembled WGS sequence"/>
</dbReference>
<comment type="catalytic activity">
    <reaction evidence="20">
        <text>[GlcNAc-(1-&gt;4)-Mur2Ac(oyl-L-Ala-gamma-D-Glu-L-Lys-D-Ala-D-Ala)](n)-di-trans,octa-cis-undecaprenyl diphosphate + beta-D-GlcNAc-(1-&gt;4)-Mur2Ac(oyl-L-Ala-gamma-D-Glu-L-Lys-D-Ala-D-Ala)-di-trans,octa-cis-undecaprenyl diphosphate = [GlcNAc-(1-&gt;4)-Mur2Ac(oyl-L-Ala-gamma-D-Glu-L-Lys-D-Ala-D-Ala)](n+1)-di-trans,octa-cis-undecaprenyl diphosphate + di-trans,octa-cis-undecaprenyl diphosphate + H(+)</text>
        <dbReference type="Rhea" id="RHEA:23708"/>
        <dbReference type="Rhea" id="RHEA-COMP:9602"/>
        <dbReference type="Rhea" id="RHEA-COMP:9603"/>
        <dbReference type="ChEBI" id="CHEBI:15378"/>
        <dbReference type="ChEBI" id="CHEBI:58405"/>
        <dbReference type="ChEBI" id="CHEBI:60033"/>
        <dbReference type="ChEBI" id="CHEBI:78435"/>
        <dbReference type="EC" id="2.4.99.28"/>
    </reaction>
</comment>
<feature type="transmembrane region" description="Helical" evidence="21">
    <location>
        <begin position="265"/>
        <end position="289"/>
    </location>
</feature>
<comment type="subcellular location">
    <subcellularLocation>
        <location evidence="1">Cell membrane</location>
        <topology evidence="1">Multi-pass membrane protein</topology>
    </subcellularLocation>
</comment>
<gene>
    <name evidence="22" type="primary">ftsW</name>
    <name evidence="22" type="ORF">PDESU_00054</name>
</gene>
<dbReference type="GO" id="GO:0015648">
    <property type="term" value="F:lipid-linked peptidoglycan transporter activity"/>
    <property type="evidence" value="ECO:0007669"/>
    <property type="project" value="TreeGrafter"/>
</dbReference>
<dbReference type="GO" id="GO:0051301">
    <property type="term" value="P:cell division"/>
    <property type="evidence" value="ECO:0007669"/>
    <property type="project" value="UniProtKB-KW"/>
</dbReference>
<dbReference type="EMBL" id="CAAHFG010000001">
    <property type="protein sequence ID" value="VGO11510.1"/>
    <property type="molecule type" value="Genomic_DNA"/>
</dbReference>
<evidence type="ECO:0000256" key="1">
    <source>
        <dbReference type="ARBA" id="ARBA00004651"/>
    </source>
</evidence>
<evidence type="ECO:0000256" key="20">
    <source>
        <dbReference type="ARBA" id="ARBA00049902"/>
    </source>
</evidence>
<evidence type="ECO:0000256" key="4">
    <source>
        <dbReference type="ARBA" id="ARBA00022618"/>
    </source>
</evidence>
<keyword evidence="5" id="KW-0328">Glycosyltransferase</keyword>
<dbReference type="PANTHER" id="PTHR30474">
    <property type="entry name" value="CELL CYCLE PROTEIN"/>
    <property type="match status" value="1"/>
</dbReference>
<comment type="similarity">
    <text evidence="16">Belongs to the SEDS family. FtsW subfamily.</text>
</comment>
<evidence type="ECO:0000256" key="14">
    <source>
        <dbReference type="ARBA" id="ARBA00032370"/>
    </source>
</evidence>
<accession>A0A6C2TV77</accession>
<dbReference type="InterPro" id="IPR001182">
    <property type="entry name" value="FtsW/RodA"/>
</dbReference>
<feature type="transmembrane region" description="Helical" evidence="21">
    <location>
        <begin position="295"/>
        <end position="319"/>
    </location>
</feature>
<evidence type="ECO:0000256" key="13">
    <source>
        <dbReference type="ARBA" id="ARBA00023316"/>
    </source>
</evidence>
<evidence type="ECO:0000256" key="8">
    <source>
        <dbReference type="ARBA" id="ARBA00022960"/>
    </source>
</evidence>
<dbReference type="GO" id="GO:0008360">
    <property type="term" value="P:regulation of cell shape"/>
    <property type="evidence" value="ECO:0007669"/>
    <property type="project" value="UniProtKB-KW"/>
</dbReference>
<keyword evidence="12" id="KW-0131">Cell cycle</keyword>
<name>A0A6C2TV77_PONDE</name>
<evidence type="ECO:0000256" key="17">
    <source>
        <dbReference type="ARBA" id="ARBA00041185"/>
    </source>
</evidence>
<evidence type="ECO:0000256" key="16">
    <source>
        <dbReference type="ARBA" id="ARBA00038053"/>
    </source>
</evidence>
<evidence type="ECO:0000256" key="7">
    <source>
        <dbReference type="ARBA" id="ARBA00022692"/>
    </source>
</evidence>
<sequence length="375" mass="40912">MRRTISLFIAIVLILVTLGVLVLASASSAKYDDASYFVKRQLIWLAFAFIAAAVAARFDYRAYQKLAIPIAAFSVLLLILVRIPGIGSYINGSWRWIRIGPITIQPSEISKVAVILLFSWWLARNQRRIDELKRGIVVPFVLLGCFALPIIVEPDFGTTMLVSTVAVSMMFLGGVSIAPLLIIGAIGLLGVGVLIFQNPERMSRILAFLDPQKYEKDKAWQLINSLRAFAGGDVGGVGFGNSMQKYNYLPEAHTDFIFPIIGEELGLVASLLVIVMYVVLFVLGLRIALNARDDFGRLLAFGITLMITIQALINFAVVTGCVPTKGLALPFISYGGSSLVISGVMIGILVNVAHSSMKSPSKSSRNPFKDRARKV</sequence>
<dbReference type="GO" id="GO:0005886">
    <property type="term" value="C:plasma membrane"/>
    <property type="evidence" value="ECO:0007669"/>
    <property type="project" value="UniProtKB-SubCell"/>
</dbReference>
<evidence type="ECO:0000256" key="21">
    <source>
        <dbReference type="SAM" id="Phobius"/>
    </source>
</evidence>
<keyword evidence="9" id="KW-0573">Peptidoglycan synthesis</keyword>
<feature type="transmembrane region" description="Helical" evidence="21">
    <location>
        <begin position="331"/>
        <end position="353"/>
    </location>
</feature>
<dbReference type="GO" id="GO:0008955">
    <property type="term" value="F:peptidoglycan glycosyltransferase activity"/>
    <property type="evidence" value="ECO:0007669"/>
    <property type="project" value="UniProtKB-EC"/>
</dbReference>
<evidence type="ECO:0000256" key="19">
    <source>
        <dbReference type="ARBA" id="ARBA00044770"/>
    </source>
</evidence>
<keyword evidence="11 21" id="KW-0472">Membrane</keyword>
<feature type="transmembrane region" description="Helical" evidence="21">
    <location>
        <begin position="102"/>
        <end position="123"/>
    </location>
</feature>
<dbReference type="InterPro" id="IPR013437">
    <property type="entry name" value="FtsW"/>
</dbReference>
<comment type="pathway">
    <text evidence="2">Cell wall biogenesis; peptidoglycan biosynthesis.</text>
</comment>
<dbReference type="Pfam" id="PF01098">
    <property type="entry name" value="FTSW_RODA_SPOVE"/>
    <property type="match status" value="1"/>
</dbReference>
<feature type="transmembrane region" description="Helical" evidence="21">
    <location>
        <begin position="42"/>
        <end position="60"/>
    </location>
</feature>
<feature type="transmembrane region" description="Helical" evidence="21">
    <location>
        <begin position="135"/>
        <end position="152"/>
    </location>
</feature>
<evidence type="ECO:0000256" key="11">
    <source>
        <dbReference type="ARBA" id="ARBA00023136"/>
    </source>
</evidence>
<dbReference type="EC" id="2.4.99.28" evidence="19"/>
<dbReference type="GO" id="GO:0009252">
    <property type="term" value="P:peptidoglycan biosynthetic process"/>
    <property type="evidence" value="ECO:0007669"/>
    <property type="project" value="UniProtKB-KW"/>
</dbReference>
<evidence type="ECO:0000256" key="9">
    <source>
        <dbReference type="ARBA" id="ARBA00022984"/>
    </source>
</evidence>
<keyword evidence="23" id="KW-1185">Reference proteome</keyword>
<keyword evidence="3" id="KW-1003">Cell membrane</keyword>
<protein>
    <recommendedName>
        <fullName evidence="17">Probable peptidoglycan glycosyltransferase FtsW</fullName>
        <ecNumber evidence="19">2.4.99.28</ecNumber>
    </recommendedName>
    <alternativeName>
        <fullName evidence="18">Cell division protein FtsW</fullName>
    </alternativeName>
    <alternativeName>
        <fullName evidence="15">Cell wall polymerase</fullName>
    </alternativeName>
    <alternativeName>
        <fullName evidence="14">Peptidoglycan polymerase</fullName>
    </alternativeName>
</protein>
<evidence type="ECO:0000313" key="22">
    <source>
        <dbReference type="EMBL" id="VGO11510.1"/>
    </source>
</evidence>
<keyword evidence="10 21" id="KW-1133">Transmembrane helix</keyword>
<evidence type="ECO:0000256" key="2">
    <source>
        <dbReference type="ARBA" id="ARBA00004752"/>
    </source>
</evidence>
<evidence type="ECO:0000256" key="18">
    <source>
        <dbReference type="ARBA" id="ARBA00041418"/>
    </source>
</evidence>
<dbReference type="NCBIfam" id="TIGR02614">
    <property type="entry name" value="ftsW"/>
    <property type="match status" value="1"/>
</dbReference>
<evidence type="ECO:0000256" key="6">
    <source>
        <dbReference type="ARBA" id="ARBA00022679"/>
    </source>
</evidence>
<keyword evidence="8" id="KW-0133">Cell shape</keyword>
<evidence type="ECO:0000256" key="5">
    <source>
        <dbReference type="ARBA" id="ARBA00022676"/>
    </source>
</evidence>
<evidence type="ECO:0000256" key="15">
    <source>
        <dbReference type="ARBA" id="ARBA00033270"/>
    </source>
</evidence>
<organism evidence="22 23">
    <name type="scientific">Pontiella desulfatans</name>
    <dbReference type="NCBI Taxonomy" id="2750659"/>
    <lineage>
        <taxon>Bacteria</taxon>
        <taxon>Pseudomonadati</taxon>
        <taxon>Kiritimatiellota</taxon>
        <taxon>Kiritimatiellia</taxon>
        <taxon>Kiritimatiellales</taxon>
        <taxon>Pontiellaceae</taxon>
        <taxon>Pontiella</taxon>
    </lineage>
</organism>
<keyword evidence="7 21" id="KW-0812">Transmembrane</keyword>
<evidence type="ECO:0000256" key="3">
    <source>
        <dbReference type="ARBA" id="ARBA00022475"/>
    </source>
</evidence>
<keyword evidence="13" id="KW-0961">Cell wall biogenesis/degradation</keyword>
<keyword evidence="4" id="KW-0132">Cell division</keyword>
<evidence type="ECO:0000256" key="10">
    <source>
        <dbReference type="ARBA" id="ARBA00022989"/>
    </source>
</evidence>
<keyword evidence="6 22" id="KW-0808">Transferase</keyword>
<proteinExistence type="inferred from homology"/>
<feature type="transmembrane region" description="Helical" evidence="21">
    <location>
        <begin position="172"/>
        <end position="196"/>
    </location>
</feature>
<evidence type="ECO:0000313" key="23">
    <source>
        <dbReference type="Proteomes" id="UP000366872"/>
    </source>
</evidence>
<dbReference type="RefSeq" id="WP_136077262.1">
    <property type="nucleotide sequence ID" value="NZ_CAAHFG010000001.1"/>
</dbReference>
<dbReference type="GO" id="GO:0032153">
    <property type="term" value="C:cell division site"/>
    <property type="evidence" value="ECO:0007669"/>
    <property type="project" value="TreeGrafter"/>
</dbReference>
<evidence type="ECO:0000256" key="12">
    <source>
        <dbReference type="ARBA" id="ARBA00023306"/>
    </source>
</evidence>
<dbReference type="PANTHER" id="PTHR30474:SF2">
    <property type="entry name" value="PEPTIDOGLYCAN GLYCOSYLTRANSFERASE FTSW-RELATED"/>
    <property type="match status" value="1"/>
</dbReference>
<feature type="transmembrane region" description="Helical" evidence="21">
    <location>
        <begin position="67"/>
        <end position="90"/>
    </location>
</feature>